<accession>Q1MQV1</accession>
<reference evidence="1 2" key="1">
    <citation type="submission" date="2005-11" db="EMBL/GenBank/DDBJ databases">
        <title>The complete genome sequence of Lawsonia intracellularis: the causative agent of proliferative enteropathy.</title>
        <authorList>
            <person name="Kaur K."/>
            <person name="Zhang Q."/>
            <person name="Beckler D."/>
            <person name="Munir S."/>
            <person name="Li L."/>
            <person name="Kinsley K."/>
            <person name="Herron L."/>
            <person name="Peterson A."/>
            <person name="May B."/>
            <person name="Singh S."/>
            <person name="Gebhart C."/>
            <person name="Kapur V."/>
        </authorList>
    </citation>
    <scope>NUCLEOTIDE SEQUENCE [LARGE SCALE GENOMIC DNA]</scope>
    <source>
        <strain evidence="1 2">PHE/MN1-00</strain>
    </source>
</reference>
<dbReference type="RefSeq" id="WP_011526655.1">
    <property type="nucleotide sequence ID" value="NC_008011.1"/>
</dbReference>
<organism evidence="1 2">
    <name type="scientific">Lawsonia intracellularis (strain PHE/MN1-00)</name>
    <dbReference type="NCBI Taxonomy" id="363253"/>
    <lineage>
        <taxon>Bacteria</taxon>
        <taxon>Pseudomonadati</taxon>
        <taxon>Thermodesulfobacteriota</taxon>
        <taxon>Desulfovibrionia</taxon>
        <taxon>Desulfovibrionales</taxon>
        <taxon>Desulfovibrionaceae</taxon>
        <taxon>Lawsonia</taxon>
    </lineage>
</organism>
<dbReference type="eggNOG" id="ENOG50335GW">
    <property type="taxonomic scope" value="Bacteria"/>
</dbReference>
<gene>
    <name evidence="1" type="ordered locus">LI0572</name>
</gene>
<dbReference type="AlphaFoldDB" id="Q1MQV1"/>
<evidence type="ECO:0000313" key="2">
    <source>
        <dbReference type="Proteomes" id="UP000002430"/>
    </source>
</evidence>
<sequence length="111" mass="12365">MSYTIRMVKLFTGELVLGKFDPEKNILKDVALLQVIPTQQGAQMMMLPYGYPFEQEFSGTIEAKFFIYEYKKVPEDLETKYLEACTNLTLSTAGVTLTGATPSGNPTGLIK</sequence>
<dbReference type="EMBL" id="AM180252">
    <property type="protein sequence ID" value="CAJ54626.1"/>
    <property type="molecule type" value="Genomic_DNA"/>
</dbReference>
<dbReference type="KEGG" id="lip:LI0572"/>
<name>Q1MQV1_LAWIP</name>
<dbReference type="Gene3D" id="2.30.30.100">
    <property type="match status" value="1"/>
</dbReference>
<proteinExistence type="predicted"/>
<protein>
    <submittedName>
        <fullName evidence="1">Uncharacterized protein</fullName>
    </submittedName>
</protein>
<dbReference type="Proteomes" id="UP000002430">
    <property type="component" value="Chromosome"/>
</dbReference>
<keyword evidence="2" id="KW-1185">Reference proteome</keyword>
<dbReference type="OrthoDB" id="5471527at2"/>
<dbReference type="HOGENOM" id="CLU_169584_0_0_7"/>
<evidence type="ECO:0000313" key="1">
    <source>
        <dbReference type="EMBL" id="CAJ54626.1"/>
    </source>
</evidence>